<comment type="similarity">
    <text evidence="3 18">Belongs to the complex I subunit 2 family.</text>
</comment>
<feature type="transmembrane region" description="Helical" evidence="18">
    <location>
        <begin position="225"/>
        <end position="244"/>
    </location>
</feature>
<evidence type="ECO:0000256" key="6">
    <source>
        <dbReference type="ARBA" id="ARBA00022448"/>
    </source>
</evidence>
<evidence type="ECO:0000256" key="11">
    <source>
        <dbReference type="ARBA" id="ARBA00022982"/>
    </source>
</evidence>
<comment type="function">
    <text evidence="1">Core subunit of the mitochondrial membrane respiratory chain NADH dehydrogenase (Complex I) that is believed to belong to the minimal assembly required for catalysis. Complex I functions in the transfer of electrons from NADH to the respiratory chain. The immediate electron acceptor for the enzyme is believed to be ubiquinone.</text>
</comment>
<feature type="transmembrane region" description="Helical" evidence="18">
    <location>
        <begin position="131"/>
        <end position="152"/>
    </location>
</feature>
<gene>
    <name evidence="21" type="primary">ND2</name>
</gene>
<accession>A0A890A577</accession>
<evidence type="ECO:0000256" key="13">
    <source>
        <dbReference type="ARBA" id="ARBA00023027"/>
    </source>
</evidence>
<evidence type="ECO:0000256" key="3">
    <source>
        <dbReference type="ARBA" id="ARBA00007012"/>
    </source>
</evidence>
<keyword evidence="10 18" id="KW-1278">Translocase</keyword>
<feature type="domain" description="NADH:quinone oxidoreductase/Mrp antiporter transmembrane" evidence="20">
    <location>
        <begin position="24"/>
        <end position="269"/>
    </location>
</feature>
<feature type="transmembrane region" description="Helical" evidence="18">
    <location>
        <begin position="103"/>
        <end position="125"/>
    </location>
</feature>
<evidence type="ECO:0000256" key="10">
    <source>
        <dbReference type="ARBA" id="ARBA00022967"/>
    </source>
</evidence>
<dbReference type="InterPro" id="IPR003917">
    <property type="entry name" value="NADH_UbQ_OxRdtase_chain2"/>
</dbReference>
<feature type="transmembrane region" description="Helical" evidence="18">
    <location>
        <begin position="164"/>
        <end position="184"/>
    </location>
</feature>
<geneLocation type="mitochondrion" evidence="21"/>
<feature type="signal peptide" evidence="19">
    <location>
        <begin position="1"/>
        <end position="21"/>
    </location>
</feature>
<organism evidence="21">
    <name type="scientific">Olivierus martensii</name>
    <name type="common">Manchurian scorpion</name>
    <name type="synonym">Mesobuthus martensii</name>
    <dbReference type="NCBI Taxonomy" id="34649"/>
    <lineage>
        <taxon>Eukaryota</taxon>
        <taxon>Metazoa</taxon>
        <taxon>Ecdysozoa</taxon>
        <taxon>Arthropoda</taxon>
        <taxon>Chelicerata</taxon>
        <taxon>Arachnida</taxon>
        <taxon>Scorpiones</taxon>
        <taxon>Buthida</taxon>
        <taxon>Buthoidea</taxon>
        <taxon>Buthidae</taxon>
        <taxon>Olivierus</taxon>
    </lineage>
</organism>
<name>A0A890A577_OLIMR</name>
<comment type="subcellular location">
    <subcellularLocation>
        <location evidence="2 18">Mitochondrion inner membrane</location>
        <topology evidence="2 18">Multi-pass membrane protein</topology>
    </subcellularLocation>
</comment>
<keyword evidence="14 18" id="KW-0830">Ubiquinone</keyword>
<evidence type="ECO:0000256" key="16">
    <source>
        <dbReference type="ARBA" id="ARBA00023136"/>
    </source>
</evidence>
<feature type="transmembrane region" description="Helical" evidence="18">
    <location>
        <begin position="250"/>
        <end position="273"/>
    </location>
</feature>
<evidence type="ECO:0000256" key="5">
    <source>
        <dbReference type="ARBA" id="ARBA00021008"/>
    </source>
</evidence>
<dbReference type="PANTHER" id="PTHR46552">
    <property type="entry name" value="NADH-UBIQUINONE OXIDOREDUCTASE CHAIN 2"/>
    <property type="match status" value="1"/>
</dbReference>
<evidence type="ECO:0000256" key="19">
    <source>
        <dbReference type="SAM" id="SignalP"/>
    </source>
</evidence>
<keyword evidence="7 18" id="KW-0679">Respiratory chain</keyword>
<sequence length="321" mass="35619">MFLSPLVILFLFFMVLGTSLAVSASSWFMAWVGLELNLLSFLPVVFGEGGTGSNESGVKYFFVQALASLLILVGSVLPFFVEGFGSLYVINFSLFVKLGAAPFHFWFVSVMEGLGWIVCLLLMTWQKLAPLFLLLGFEVLSVICLCSVLVGAFGGFNQVSLSKILAYSSILHVGWMLAGMGISLKMGGVYYLVYFFLNVFVILLLGSLSVLKLNQLLLKGEGEKFGVFLLMLSLGGFPPLLGFFPKWGVILSLLSSNFFLMVFMLFSSLVNLFYYFRLMYGSFFLKLSMKEGLVFLSSDIFIFFGVLFSTFGGVFYPFLML</sequence>
<evidence type="ECO:0000259" key="20">
    <source>
        <dbReference type="Pfam" id="PF00361"/>
    </source>
</evidence>
<evidence type="ECO:0000256" key="7">
    <source>
        <dbReference type="ARBA" id="ARBA00022660"/>
    </source>
</evidence>
<comment type="catalytic activity">
    <reaction evidence="17 18">
        <text>a ubiquinone + NADH + 5 H(+)(in) = a ubiquinol + NAD(+) + 4 H(+)(out)</text>
        <dbReference type="Rhea" id="RHEA:29091"/>
        <dbReference type="Rhea" id="RHEA-COMP:9565"/>
        <dbReference type="Rhea" id="RHEA-COMP:9566"/>
        <dbReference type="ChEBI" id="CHEBI:15378"/>
        <dbReference type="ChEBI" id="CHEBI:16389"/>
        <dbReference type="ChEBI" id="CHEBI:17976"/>
        <dbReference type="ChEBI" id="CHEBI:57540"/>
        <dbReference type="ChEBI" id="CHEBI:57945"/>
        <dbReference type="EC" id="7.1.1.2"/>
    </reaction>
</comment>
<evidence type="ECO:0000256" key="14">
    <source>
        <dbReference type="ARBA" id="ARBA00023075"/>
    </source>
</evidence>
<dbReference type="GO" id="GO:0006120">
    <property type="term" value="P:mitochondrial electron transport, NADH to ubiquinone"/>
    <property type="evidence" value="ECO:0007669"/>
    <property type="project" value="InterPro"/>
</dbReference>
<dbReference type="GO" id="GO:0008137">
    <property type="term" value="F:NADH dehydrogenase (ubiquinone) activity"/>
    <property type="evidence" value="ECO:0007669"/>
    <property type="project" value="UniProtKB-EC"/>
</dbReference>
<dbReference type="EMBL" id="MN597087">
    <property type="protein sequence ID" value="QRG01712.1"/>
    <property type="molecule type" value="Genomic_DNA"/>
</dbReference>
<keyword evidence="15 18" id="KW-0496">Mitochondrion</keyword>
<feature type="transmembrane region" description="Helical" evidence="18">
    <location>
        <begin position="61"/>
        <end position="91"/>
    </location>
</feature>
<dbReference type="Pfam" id="PF00361">
    <property type="entry name" value="Proton_antipo_M"/>
    <property type="match status" value="1"/>
</dbReference>
<evidence type="ECO:0000256" key="1">
    <source>
        <dbReference type="ARBA" id="ARBA00003257"/>
    </source>
</evidence>
<keyword evidence="8 18" id="KW-0812">Transmembrane</keyword>
<evidence type="ECO:0000256" key="2">
    <source>
        <dbReference type="ARBA" id="ARBA00004448"/>
    </source>
</evidence>
<dbReference type="PANTHER" id="PTHR46552:SF1">
    <property type="entry name" value="NADH-UBIQUINONE OXIDOREDUCTASE CHAIN 2"/>
    <property type="match status" value="1"/>
</dbReference>
<comment type="function">
    <text evidence="18">Core subunit of the mitochondrial membrane respiratory chain NADH dehydrogenase (Complex I) which catalyzes electron transfer from NADH through the respiratory chain, using ubiquinone as an electron acceptor. Essential for the catalytic activity and assembly of complex I.</text>
</comment>
<keyword evidence="16 18" id="KW-0472">Membrane</keyword>
<keyword evidence="6" id="KW-0813">Transport</keyword>
<dbReference type="EC" id="7.1.1.2" evidence="4 18"/>
<dbReference type="InterPro" id="IPR050175">
    <property type="entry name" value="Complex_I_Subunit_2"/>
</dbReference>
<feature type="transmembrane region" description="Helical" evidence="18">
    <location>
        <begin position="190"/>
        <end position="213"/>
    </location>
</feature>
<keyword evidence="11 18" id="KW-0249">Electron transport</keyword>
<keyword evidence="9 18" id="KW-0999">Mitochondrion inner membrane</keyword>
<evidence type="ECO:0000256" key="8">
    <source>
        <dbReference type="ARBA" id="ARBA00022692"/>
    </source>
</evidence>
<evidence type="ECO:0000313" key="21">
    <source>
        <dbReference type="EMBL" id="QRG01712.1"/>
    </source>
</evidence>
<feature type="chain" id="PRO_5032510794" description="NADH-ubiquinone oxidoreductase chain 2" evidence="19">
    <location>
        <begin position="22"/>
        <end position="321"/>
    </location>
</feature>
<reference evidence="21" key="1">
    <citation type="journal article" date="2019" name="Mitochondrial DNA Part B Resour">
        <title>The complete mitochondrial DNA sequence of Yimeng scorpion (Mesobuthus martensii).</title>
        <authorList>
            <person name="Zhang Y.Z."/>
            <person name="Ji Y.Q."/>
            <person name="Kang D.C."/>
            <person name="Liu L.X."/>
            <person name="Liu Y.G."/>
        </authorList>
    </citation>
    <scope>NUCLEOTIDE SEQUENCE</scope>
</reference>
<evidence type="ECO:0000256" key="17">
    <source>
        <dbReference type="ARBA" id="ARBA00049551"/>
    </source>
</evidence>
<evidence type="ECO:0000256" key="18">
    <source>
        <dbReference type="RuleBase" id="RU003403"/>
    </source>
</evidence>
<dbReference type="PRINTS" id="PR01436">
    <property type="entry name" value="NADHDHGNASE2"/>
</dbReference>
<feature type="transmembrane region" description="Helical" evidence="18">
    <location>
        <begin position="293"/>
        <end position="319"/>
    </location>
</feature>
<evidence type="ECO:0000256" key="4">
    <source>
        <dbReference type="ARBA" id="ARBA00012944"/>
    </source>
</evidence>
<evidence type="ECO:0000256" key="15">
    <source>
        <dbReference type="ARBA" id="ARBA00023128"/>
    </source>
</evidence>
<keyword evidence="13 18" id="KW-0520">NAD</keyword>
<proteinExistence type="inferred from homology"/>
<keyword evidence="19" id="KW-0732">Signal</keyword>
<dbReference type="AlphaFoldDB" id="A0A890A577"/>
<protein>
    <recommendedName>
        <fullName evidence="5 18">NADH-ubiquinone oxidoreductase chain 2</fullName>
        <ecNumber evidence="4 18">7.1.1.2</ecNumber>
    </recommendedName>
</protein>
<evidence type="ECO:0000256" key="9">
    <source>
        <dbReference type="ARBA" id="ARBA00022792"/>
    </source>
</evidence>
<keyword evidence="12 18" id="KW-1133">Transmembrane helix</keyword>
<dbReference type="InterPro" id="IPR001750">
    <property type="entry name" value="ND/Mrp_TM"/>
</dbReference>
<dbReference type="GO" id="GO:0005743">
    <property type="term" value="C:mitochondrial inner membrane"/>
    <property type="evidence" value="ECO:0007669"/>
    <property type="project" value="UniProtKB-SubCell"/>
</dbReference>
<evidence type="ECO:0000256" key="12">
    <source>
        <dbReference type="ARBA" id="ARBA00022989"/>
    </source>
</evidence>